<dbReference type="PANTHER" id="PTHR23427:SF2">
    <property type="entry name" value="SURFEIT LOCUS PROTEIN 1"/>
    <property type="match status" value="1"/>
</dbReference>
<evidence type="ECO:0000256" key="4">
    <source>
        <dbReference type="ARBA" id="ARBA00022989"/>
    </source>
</evidence>
<dbReference type="Proteomes" id="UP000510822">
    <property type="component" value="Chromosome"/>
</dbReference>
<sequence>MMATIFIPNPPQLQPRQTKATLRGKQWQGAIMLVAMIILTSLLCVWQIWRAHEKQLQLAEIARLQSLPMMHWSRGSPPLWRPVQLQGQWLPQYEIWLDHRVRAGKVGYHIITPFQLQDGVIVMVNRGWWNVQEQGIPPTPKAAPKVVAQAWPRYMELGGNTVEGRVFQNLDPGRFAAWAYLPLPEAYALADQASSGLLAIEPERPFGVARHWAYALTWGLLALIGTYLFRRHYLRG</sequence>
<feature type="transmembrane region" description="Helical" evidence="6">
    <location>
        <begin position="29"/>
        <end position="49"/>
    </location>
</feature>
<comment type="subcellular location">
    <subcellularLocation>
        <location evidence="6">Cell membrane</location>
        <topology evidence="6">Multi-pass membrane protein</topology>
    </subcellularLocation>
    <subcellularLocation>
        <location evidence="1">Membrane</location>
    </subcellularLocation>
</comment>
<accession>A0A7D5V957</accession>
<evidence type="ECO:0000256" key="6">
    <source>
        <dbReference type="RuleBase" id="RU363076"/>
    </source>
</evidence>
<keyword evidence="4 6" id="KW-1133">Transmembrane helix</keyword>
<name>A0A7D5V957_9NEIS</name>
<evidence type="ECO:0000313" key="7">
    <source>
        <dbReference type="EMBL" id="QLI81377.1"/>
    </source>
</evidence>
<reference evidence="7 8" key="1">
    <citation type="journal article" date="2016" name="Int. J. Syst. Evol. Microbiol.">
        <title>Chitinibacter fontanus sp. nov., isolated from a spring.</title>
        <authorList>
            <person name="Sheu S.Y."/>
            <person name="Li Y.S."/>
            <person name="Young C.C."/>
            <person name="Chen W.M."/>
        </authorList>
    </citation>
    <scope>NUCLEOTIDE SEQUENCE [LARGE SCALE GENOMIC DNA]</scope>
    <source>
        <strain evidence="7 8">STM-7</strain>
    </source>
</reference>
<gene>
    <name evidence="7" type="ORF">HZU75_07460</name>
</gene>
<keyword evidence="3 6" id="KW-0812">Transmembrane</keyword>
<dbReference type="GO" id="GO:0005886">
    <property type="term" value="C:plasma membrane"/>
    <property type="evidence" value="ECO:0007669"/>
    <property type="project" value="UniProtKB-SubCell"/>
</dbReference>
<evidence type="ECO:0000256" key="1">
    <source>
        <dbReference type="ARBA" id="ARBA00004370"/>
    </source>
</evidence>
<dbReference type="RefSeq" id="WP_180308503.1">
    <property type="nucleotide sequence ID" value="NZ_CP058952.1"/>
</dbReference>
<dbReference type="AlphaFoldDB" id="A0A7D5V957"/>
<keyword evidence="8" id="KW-1185">Reference proteome</keyword>
<comment type="similarity">
    <text evidence="2 6">Belongs to the SURF1 family.</text>
</comment>
<keyword evidence="5 6" id="KW-0472">Membrane</keyword>
<evidence type="ECO:0000313" key="8">
    <source>
        <dbReference type="Proteomes" id="UP000510822"/>
    </source>
</evidence>
<dbReference type="EMBL" id="CP058952">
    <property type="protein sequence ID" value="QLI81377.1"/>
    <property type="molecule type" value="Genomic_DNA"/>
</dbReference>
<dbReference type="PROSITE" id="PS50895">
    <property type="entry name" value="SURF1"/>
    <property type="match status" value="1"/>
</dbReference>
<feature type="transmembrane region" description="Helical" evidence="6">
    <location>
        <begin position="212"/>
        <end position="229"/>
    </location>
</feature>
<dbReference type="PANTHER" id="PTHR23427">
    <property type="entry name" value="SURFEIT LOCUS PROTEIN"/>
    <property type="match status" value="1"/>
</dbReference>
<dbReference type="Pfam" id="PF02104">
    <property type="entry name" value="SURF1"/>
    <property type="match status" value="1"/>
</dbReference>
<dbReference type="InterPro" id="IPR002994">
    <property type="entry name" value="Surf1/Shy1"/>
</dbReference>
<dbReference type="KEGG" id="cfon:HZU75_07460"/>
<dbReference type="InterPro" id="IPR045214">
    <property type="entry name" value="Surf1/Surf4"/>
</dbReference>
<evidence type="ECO:0000256" key="3">
    <source>
        <dbReference type="ARBA" id="ARBA00022692"/>
    </source>
</evidence>
<protein>
    <recommendedName>
        <fullName evidence="6">SURF1-like protein</fullName>
    </recommendedName>
</protein>
<keyword evidence="6" id="KW-1003">Cell membrane</keyword>
<organism evidence="7 8">
    <name type="scientific">Chitinibacter fontanus</name>
    <dbReference type="NCBI Taxonomy" id="1737446"/>
    <lineage>
        <taxon>Bacteria</taxon>
        <taxon>Pseudomonadati</taxon>
        <taxon>Pseudomonadota</taxon>
        <taxon>Betaproteobacteria</taxon>
        <taxon>Neisseriales</taxon>
        <taxon>Chitinibacteraceae</taxon>
        <taxon>Chitinibacter</taxon>
    </lineage>
</organism>
<evidence type="ECO:0000256" key="2">
    <source>
        <dbReference type="ARBA" id="ARBA00007165"/>
    </source>
</evidence>
<proteinExistence type="inferred from homology"/>
<evidence type="ECO:0000256" key="5">
    <source>
        <dbReference type="ARBA" id="ARBA00023136"/>
    </source>
</evidence>
<dbReference type="CDD" id="cd06662">
    <property type="entry name" value="SURF1"/>
    <property type="match status" value="1"/>
</dbReference>